<evidence type="ECO:0000313" key="4">
    <source>
        <dbReference type="EMBL" id="CAI5731090.1"/>
    </source>
</evidence>
<dbReference type="Pfam" id="PF13193">
    <property type="entry name" value="AMP-binding_C"/>
    <property type="match status" value="1"/>
</dbReference>
<dbReference type="InterPro" id="IPR025110">
    <property type="entry name" value="AMP-bd_C"/>
</dbReference>
<proteinExistence type="inferred from homology"/>
<evidence type="ECO:0000256" key="2">
    <source>
        <dbReference type="ARBA" id="ARBA00022598"/>
    </source>
</evidence>
<comment type="caution">
    <text evidence="4">The sequence shown here is derived from an EMBL/GenBank/DDBJ whole genome shotgun (WGS) entry which is preliminary data.</text>
</comment>
<evidence type="ECO:0000313" key="5">
    <source>
        <dbReference type="Proteomes" id="UP001162029"/>
    </source>
</evidence>
<accession>A0AAV0U2I2</accession>
<keyword evidence="2" id="KW-0436">Ligase</keyword>
<evidence type="ECO:0000259" key="3">
    <source>
        <dbReference type="Pfam" id="PF13193"/>
    </source>
</evidence>
<organism evidence="4 5">
    <name type="scientific">Peronospora destructor</name>
    <dbReference type="NCBI Taxonomy" id="86335"/>
    <lineage>
        <taxon>Eukaryota</taxon>
        <taxon>Sar</taxon>
        <taxon>Stramenopiles</taxon>
        <taxon>Oomycota</taxon>
        <taxon>Peronosporomycetes</taxon>
        <taxon>Peronosporales</taxon>
        <taxon>Peronosporaceae</taxon>
        <taxon>Peronospora</taxon>
    </lineage>
</organism>
<dbReference type="InterPro" id="IPR045851">
    <property type="entry name" value="AMP-bd_C_sf"/>
</dbReference>
<keyword evidence="5" id="KW-1185">Reference proteome</keyword>
<evidence type="ECO:0000256" key="1">
    <source>
        <dbReference type="ARBA" id="ARBA00006432"/>
    </source>
</evidence>
<feature type="domain" description="AMP-binding enzyme C-terminal" evidence="3">
    <location>
        <begin position="38"/>
        <end position="92"/>
    </location>
</feature>
<dbReference type="Gene3D" id="3.30.300.30">
    <property type="match status" value="1"/>
</dbReference>
<dbReference type="EMBL" id="CANTFM010000864">
    <property type="protein sequence ID" value="CAI5731090.1"/>
    <property type="molecule type" value="Genomic_DNA"/>
</dbReference>
<dbReference type="PANTHER" id="PTHR24096">
    <property type="entry name" value="LONG-CHAIN-FATTY-ACID--COA LIGASE"/>
    <property type="match status" value="1"/>
</dbReference>
<gene>
    <name evidence="4" type="ORF">PDE001_LOCUS4705</name>
</gene>
<dbReference type="PANTHER" id="PTHR24096:SF149">
    <property type="entry name" value="AMP-BINDING DOMAIN-CONTAINING PROTEIN-RELATED"/>
    <property type="match status" value="1"/>
</dbReference>
<dbReference type="SUPFAM" id="SSF56801">
    <property type="entry name" value="Acetyl-CoA synthetase-like"/>
    <property type="match status" value="1"/>
</dbReference>
<dbReference type="Proteomes" id="UP001162029">
    <property type="component" value="Unassembled WGS sequence"/>
</dbReference>
<dbReference type="Gene3D" id="2.30.38.10">
    <property type="entry name" value="Luciferase, Domain 3"/>
    <property type="match status" value="1"/>
</dbReference>
<reference evidence="4" key="1">
    <citation type="submission" date="2022-12" db="EMBL/GenBank/DDBJ databases">
        <authorList>
            <person name="Webb A."/>
        </authorList>
    </citation>
    <scope>NUCLEOTIDE SEQUENCE</scope>
    <source>
        <strain evidence="4">Pd1</strain>
    </source>
</reference>
<protein>
    <recommendedName>
        <fullName evidence="3">AMP-binding enzyme C-terminal domain-containing protein</fullName>
    </recommendedName>
</protein>
<comment type="similarity">
    <text evidence="1">Belongs to the ATP-dependent AMP-binding enzyme family.</text>
</comment>
<dbReference type="AlphaFoldDB" id="A0AAV0U2I2"/>
<name>A0AAV0U2I2_9STRA</name>
<sequence length="106" mass="11699">MLGYENNNEANQNIFTKDGCLRTGDIGCIDEDGQNTMGEEIPKAFVVLKHPDSPDCPTPQNLMDYVAEYVTPSKRVREVQFIEAIPKNASGKSCVDVFKNARTAST</sequence>
<dbReference type="GO" id="GO:0016405">
    <property type="term" value="F:CoA-ligase activity"/>
    <property type="evidence" value="ECO:0007669"/>
    <property type="project" value="TreeGrafter"/>
</dbReference>